<dbReference type="OrthoDB" id="10384040at2759"/>
<feature type="non-terminal residue" evidence="1">
    <location>
        <position position="1"/>
    </location>
</feature>
<dbReference type="AlphaFoldDB" id="A0A9N9KEH6"/>
<organism evidence="1 2">
    <name type="scientific">Dentiscutata erythropus</name>
    <dbReference type="NCBI Taxonomy" id="1348616"/>
    <lineage>
        <taxon>Eukaryota</taxon>
        <taxon>Fungi</taxon>
        <taxon>Fungi incertae sedis</taxon>
        <taxon>Mucoromycota</taxon>
        <taxon>Glomeromycotina</taxon>
        <taxon>Glomeromycetes</taxon>
        <taxon>Diversisporales</taxon>
        <taxon>Gigasporaceae</taxon>
        <taxon>Dentiscutata</taxon>
    </lineage>
</organism>
<proteinExistence type="predicted"/>
<name>A0A9N9KEH6_9GLOM</name>
<accession>A0A9N9KEH6</accession>
<dbReference type="EMBL" id="CAJVPY010067826">
    <property type="protein sequence ID" value="CAG8826347.1"/>
    <property type="molecule type" value="Genomic_DNA"/>
</dbReference>
<feature type="non-terminal residue" evidence="1">
    <location>
        <position position="71"/>
    </location>
</feature>
<evidence type="ECO:0000313" key="2">
    <source>
        <dbReference type="Proteomes" id="UP000789405"/>
    </source>
</evidence>
<reference evidence="1" key="1">
    <citation type="submission" date="2021-06" db="EMBL/GenBank/DDBJ databases">
        <authorList>
            <person name="Kallberg Y."/>
            <person name="Tangrot J."/>
            <person name="Rosling A."/>
        </authorList>
    </citation>
    <scope>NUCLEOTIDE SEQUENCE</scope>
    <source>
        <strain evidence="1">MA453B</strain>
    </source>
</reference>
<keyword evidence="2" id="KW-1185">Reference proteome</keyword>
<comment type="caution">
    <text evidence="1">The sequence shown here is derived from an EMBL/GenBank/DDBJ whole genome shotgun (WGS) entry which is preliminary data.</text>
</comment>
<protein>
    <submittedName>
        <fullName evidence="1">2555_t:CDS:1</fullName>
    </submittedName>
</protein>
<sequence length="71" mass="8181">DSTNNEDVCIFTKVKKKDEKLGIGIYCPLYPDKSIFKVVNENYSVQESQIYALIEAIKNFSIFDKPLNIFT</sequence>
<gene>
    <name evidence="1" type="ORF">DERYTH_LOCUS28063</name>
</gene>
<evidence type="ECO:0000313" key="1">
    <source>
        <dbReference type="EMBL" id="CAG8826347.1"/>
    </source>
</evidence>
<dbReference type="Proteomes" id="UP000789405">
    <property type="component" value="Unassembled WGS sequence"/>
</dbReference>